<sequence>MESRDIAYYEAHEQDIRLEDITSDAINAKILHKLRYDDWNNGVNVVNLTFAGGDVTKFVIREGDDCGWLGYFIGKSQKLEIMFFDYFPQERERIDALMVGLCCNQSIQRIQVDRDIGEVGFRGLGNFLGNNQSVKHMNFYSFDIGSECAQNIASMFGQCQYTSLKHIEICENNLHDEEFAQIAAALAVQPQIEELVLCDNIIGRLGCIALGSTLKSWRAPSLKKLYISIRDIDDECIQVMAAGMINCSSLSELNLSGRYLTGEVGLRSFADVFQSESCCMEKLCLSEMSIGFDGASALRLGFRDAAH</sequence>
<name>A0AAD8XW45_9STRA</name>
<dbReference type="GO" id="GO:0048471">
    <property type="term" value="C:perinuclear region of cytoplasm"/>
    <property type="evidence" value="ECO:0007669"/>
    <property type="project" value="TreeGrafter"/>
</dbReference>
<dbReference type="PANTHER" id="PTHR24113:SF12">
    <property type="entry name" value="RAN GTPASE-ACTIVATING PROTEIN 1"/>
    <property type="match status" value="1"/>
</dbReference>
<dbReference type="GO" id="GO:0005829">
    <property type="term" value="C:cytosol"/>
    <property type="evidence" value="ECO:0007669"/>
    <property type="project" value="TreeGrafter"/>
</dbReference>
<keyword evidence="3" id="KW-0677">Repeat</keyword>
<dbReference type="Proteomes" id="UP001224775">
    <property type="component" value="Unassembled WGS sequence"/>
</dbReference>
<evidence type="ECO:0000313" key="5">
    <source>
        <dbReference type="Proteomes" id="UP001224775"/>
    </source>
</evidence>
<accession>A0AAD8XW45</accession>
<dbReference type="InterPro" id="IPR027038">
    <property type="entry name" value="RanGap"/>
</dbReference>
<dbReference type="EMBL" id="JATAAI010000039">
    <property type="protein sequence ID" value="KAK1734416.1"/>
    <property type="molecule type" value="Genomic_DNA"/>
</dbReference>
<gene>
    <name evidence="4" type="ORF">QTG54_014923</name>
</gene>
<reference evidence="4" key="1">
    <citation type="submission" date="2023-06" db="EMBL/GenBank/DDBJ databases">
        <title>Survivors Of The Sea: Transcriptome response of Skeletonema marinoi to long-term dormancy.</title>
        <authorList>
            <person name="Pinder M.I.M."/>
            <person name="Kourtchenko O."/>
            <person name="Robertson E.K."/>
            <person name="Larsson T."/>
            <person name="Maumus F."/>
            <person name="Osuna-Cruz C.M."/>
            <person name="Vancaester E."/>
            <person name="Stenow R."/>
            <person name="Vandepoele K."/>
            <person name="Ploug H."/>
            <person name="Bruchert V."/>
            <person name="Godhe A."/>
            <person name="Topel M."/>
        </authorList>
    </citation>
    <scope>NUCLEOTIDE SEQUENCE</scope>
    <source>
        <strain evidence="4">R05AC</strain>
    </source>
</reference>
<dbReference type="AlphaFoldDB" id="A0AAD8XW45"/>
<dbReference type="GO" id="GO:0005634">
    <property type="term" value="C:nucleus"/>
    <property type="evidence" value="ECO:0007669"/>
    <property type="project" value="TreeGrafter"/>
</dbReference>
<dbReference type="GO" id="GO:0006913">
    <property type="term" value="P:nucleocytoplasmic transport"/>
    <property type="evidence" value="ECO:0007669"/>
    <property type="project" value="TreeGrafter"/>
</dbReference>
<keyword evidence="2" id="KW-0433">Leucine-rich repeat</keyword>
<evidence type="ECO:0000256" key="1">
    <source>
        <dbReference type="ARBA" id="ARBA00022468"/>
    </source>
</evidence>
<proteinExistence type="predicted"/>
<evidence type="ECO:0000256" key="2">
    <source>
        <dbReference type="ARBA" id="ARBA00022614"/>
    </source>
</evidence>
<keyword evidence="1" id="KW-0343">GTPase activation</keyword>
<dbReference type="InterPro" id="IPR032675">
    <property type="entry name" value="LRR_dom_sf"/>
</dbReference>
<evidence type="ECO:0000313" key="4">
    <source>
        <dbReference type="EMBL" id="KAK1734416.1"/>
    </source>
</evidence>
<dbReference type="PANTHER" id="PTHR24113">
    <property type="entry name" value="RAN GTPASE-ACTIVATING PROTEIN 1"/>
    <property type="match status" value="1"/>
</dbReference>
<evidence type="ECO:0000256" key="3">
    <source>
        <dbReference type="ARBA" id="ARBA00022737"/>
    </source>
</evidence>
<protein>
    <submittedName>
        <fullName evidence="4">Leucine-rich repeat protein</fullName>
    </submittedName>
</protein>
<dbReference type="SUPFAM" id="SSF52047">
    <property type="entry name" value="RNI-like"/>
    <property type="match status" value="1"/>
</dbReference>
<dbReference type="GO" id="GO:0031267">
    <property type="term" value="F:small GTPase binding"/>
    <property type="evidence" value="ECO:0007669"/>
    <property type="project" value="TreeGrafter"/>
</dbReference>
<dbReference type="Gene3D" id="3.80.10.10">
    <property type="entry name" value="Ribonuclease Inhibitor"/>
    <property type="match status" value="1"/>
</dbReference>
<comment type="caution">
    <text evidence="4">The sequence shown here is derived from an EMBL/GenBank/DDBJ whole genome shotgun (WGS) entry which is preliminary data.</text>
</comment>
<keyword evidence="5" id="KW-1185">Reference proteome</keyword>
<dbReference type="GO" id="GO:0005096">
    <property type="term" value="F:GTPase activator activity"/>
    <property type="evidence" value="ECO:0007669"/>
    <property type="project" value="UniProtKB-KW"/>
</dbReference>
<organism evidence="4 5">
    <name type="scientific">Skeletonema marinoi</name>
    <dbReference type="NCBI Taxonomy" id="267567"/>
    <lineage>
        <taxon>Eukaryota</taxon>
        <taxon>Sar</taxon>
        <taxon>Stramenopiles</taxon>
        <taxon>Ochrophyta</taxon>
        <taxon>Bacillariophyta</taxon>
        <taxon>Coscinodiscophyceae</taxon>
        <taxon>Thalassiosirophycidae</taxon>
        <taxon>Thalassiosirales</taxon>
        <taxon>Skeletonemataceae</taxon>
        <taxon>Skeletonema</taxon>
        <taxon>Skeletonema marinoi-dohrnii complex</taxon>
    </lineage>
</organism>